<dbReference type="RefSeq" id="WP_184135287.1">
    <property type="nucleotide sequence ID" value="NZ_JACHKT010000022.1"/>
</dbReference>
<organism evidence="1 2">
    <name type="scientific">Arcicella rosea</name>
    <dbReference type="NCBI Taxonomy" id="502909"/>
    <lineage>
        <taxon>Bacteria</taxon>
        <taxon>Pseudomonadati</taxon>
        <taxon>Bacteroidota</taxon>
        <taxon>Cytophagia</taxon>
        <taxon>Cytophagales</taxon>
        <taxon>Flectobacillaceae</taxon>
        <taxon>Arcicella</taxon>
    </lineage>
</organism>
<reference evidence="1 2" key="1">
    <citation type="submission" date="2020-08" db="EMBL/GenBank/DDBJ databases">
        <title>Functional genomics of gut bacteria from endangered species of beetles.</title>
        <authorList>
            <person name="Carlos-Shanley C."/>
        </authorList>
    </citation>
    <scope>NUCLEOTIDE SEQUENCE [LARGE SCALE GENOMIC DNA]</scope>
    <source>
        <strain evidence="1 2">S00070</strain>
    </source>
</reference>
<gene>
    <name evidence="1" type="ORF">HNP25_003008</name>
</gene>
<evidence type="ECO:0000313" key="1">
    <source>
        <dbReference type="EMBL" id="MBB6004345.1"/>
    </source>
</evidence>
<dbReference type="PANTHER" id="PTHR41729">
    <property type="entry name" value="GLUTAMYL-TRNA SYNTHETASE"/>
    <property type="match status" value="1"/>
</dbReference>
<evidence type="ECO:0008006" key="3">
    <source>
        <dbReference type="Google" id="ProtNLM"/>
    </source>
</evidence>
<name>A0A841EMB3_9BACT</name>
<evidence type="ECO:0000313" key="2">
    <source>
        <dbReference type="Proteomes" id="UP000524404"/>
    </source>
</evidence>
<protein>
    <recommendedName>
        <fullName evidence="3">DUF4202 domain-containing protein</fullName>
    </recommendedName>
</protein>
<dbReference type="EMBL" id="JACHKT010000022">
    <property type="protein sequence ID" value="MBB6004345.1"/>
    <property type="molecule type" value="Genomic_DNA"/>
</dbReference>
<dbReference type="AlphaFoldDB" id="A0A841EMB3"/>
<dbReference type="Proteomes" id="UP000524404">
    <property type="component" value="Unassembled WGS sequence"/>
</dbReference>
<dbReference type="PANTHER" id="PTHR41729:SF1">
    <property type="entry name" value="GLUTAMYL-TRNA SYNTHETASE"/>
    <property type="match status" value="1"/>
</dbReference>
<dbReference type="Pfam" id="PF13875">
    <property type="entry name" value="DUF4202"/>
    <property type="match status" value="1"/>
</dbReference>
<dbReference type="InterPro" id="IPR025255">
    <property type="entry name" value="DUF4202"/>
</dbReference>
<keyword evidence="2" id="KW-1185">Reference proteome</keyword>
<comment type="caution">
    <text evidence="1">The sequence shown here is derived from an EMBL/GenBank/DDBJ whole genome shotgun (WGS) entry which is preliminary data.</text>
</comment>
<proteinExistence type="predicted"/>
<sequence>MEKLTDAYQKFDEYNKTDKNVFEWEGEKYPQEYFLAIQLYDWVLKLAPDASEALLLASRCQHIGRWEIARESYAEGRVGYLTWRKDLGQFHALKAKEILLNVGFDLDEIAKVERIVLKQRIKTDPEVQTMENALCLVFLQFQYEEFHTKHDAEKVINILKKSLMKMDAHGHQFALSLTYSEKGLSYIQEALKLLA</sequence>
<accession>A0A841EMB3</accession>